<protein>
    <recommendedName>
        <fullName evidence="3">PasA protein</fullName>
    </recommendedName>
</protein>
<proteinExistence type="predicted"/>
<dbReference type="EMBL" id="VLKG01000006">
    <property type="protein sequence ID" value="TWH65033.1"/>
    <property type="molecule type" value="Genomic_DNA"/>
</dbReference>
<evidence type="ECO:0000313" key="2">
    <source>
        <dbReference type="Proteomes" id="UP000319627"/>
    </source>
</evidence>
<sequence length="154" mass="17716">MAQERYTRTNQKIYFAGLALEQWRQAELNSSLNAAGLVQAEREACIFHLYGAVLGLCQEVLGYYRFQQADTWTLIQIFDATRQASLVAPELAELLELTAVSDSWLSLLLEQYAALYRPLGGVEHRVLPTASEVEYWRQQLKALILRFREAMTEW</sequence>
<dbReference type="Proteomes" id="UP000319627">
    <property type="component" value="Unassembled WGS sequence"/>
</dbReference>
<dbReference type="AlphaFoldDB" id="A0A562I330"/>
<gene>
    <name evidence="1" type="ORF">LX59_01975</name>
</gene>
<dbReference type="InterPro" id="IPR046493">
    <property type="entry name" value="DUF6586"/>
</dbReference>
<dbReference type="Pfam" id="PF20227">
    <property type="entry name" value="DUF6586"/>
    <property type="match status" value="1"/>
</dbReference>
<dbReference type="RefSeq" id="WP_144571676.1">
    <property type="nucleotide sequence ID" value="NZ_VLKG01000006.1"/>
</dbReference>
<reference evidence="1 2" key="1">
    <citation type="submission" date="2019-07" db="EMBL/GenBank/DDBJ databases">
        <title>Genomic Encyclopedia of Type Strains, Phase I: the one thousand microbial genomes (KMG-I) project.</title>
        <authorList>
            <person name="Kyrpides N."/>
        </authorList>
    </citation>
    <scope>NUCLEOTIDE SEQUENCE [LARGE SCALE GENOMIC DNA]</scope>
    <source>
        <strain evidence="1 2">DSM 375</strain>
    </source>
</reference>
<dbReference type="OrthoDB" id="6121078at2"/>
<evidence type="ECO:0008006" key="3">
    <source>
        <dbReference type="Google" id="ProtNLM"/>
    </source>
</evidence>
<evidence type="ECO:0000313" key="1">
    <source>
        <dbReference type="EMBL" id="TWH65033.1"/>
    </source>
</evidence>
<comment type="caution">
    <text evidence="1">The sequence shown here is derived from an EMBL/GenBank/DDBJ whole genome shotgun (WGS) entry which is preliminary data.</text>
</comment>
<name>A0A562I330_9GAMM</name>
<organism evidence="1 2">
    <name type="scientific">Azomonas agilis</name>
    <dbReference type="NCBI Taxonomy" id="116849"/>
    <lineage>
        <taxon>Bacteria</taxon>
        <taxon>Pseudomonadati</taxon>
        <taxon>Pseudomonadota</taxon>
        <taxon>Gammaproteobacteria</taxon>
        <taxon>Pseudomonadales</taxon>
        <taxon>Pseudomonadaceae</taxon>
        <taxon>Azomonas</taxon>
    </lineage>
</organism>
<keyword evidence="2" id="KW-1185">Reference proteome</keyword>
<accession>A0A562I330</accession>